<name>A0A9Q0N919_9DIPT</name>
<dbReference type="PANTHER" id="PTHR20982:SF3">
    <property type="entry name" value="MITOCHONDRIAL RIBOSOME RECYCLING FACTOR PSEUDO 1"/>
    <property type="match status" value="1"/>
</dbReference>
<evidence type="ECO:0000256" key="6">
    <source>
        <dbReference type="ARBA" id="ARBA00033107"/>
    </source>
</evidence>
<evidence type="ECO:0000313" key="9">
    <source>
        <dbReference type="EMBL" id="KAJ6645136.1"/>
    </source>
</evidence>
<proteinExistence type="inferred from homology"/>
<accession>A0A9Q0N919</accession>
<organism evidence="9 10">
    <name type="scientific">Pseudolycoriella hygida</name>
    <dbReference type="NCBI Taxonomy" id="35572"/>
    <lineage>
        <taxon>Eukaryota</taxon>
        <taxon>Metazoa</taxon>
        <taxon>Ecdysozoa</taxon>
        <taxon>Arthropoda</taxon>
        <taxon>Hexapoda</taxon>
        <taxon>Insecta</taxon>
        <taxon>Pterygota</taxon>
        <taxon>Neoptera</taxon>
        <taxon>Endopterygota</taxon>
        <taxon>Diptera</taxon>
        <taxon>Nematocera</taxon>
        <taxon>Sciaroidea</taxon>
        <taxon>Sciaridae</taxon>
        <taxon>Pseudolycoriella</taxon>
    </lineage>
</organism>
<evidence type="ECO:0000256" key="3">
    <source>
        <dbReference type="ARBA" id="ARBA00020581"/>
    </source>
</evidence>
<dbReference type="NCBIfam" id="TIGR00496">
    <property type="entry name" value="frr"/>
    <property type="match status" value="1"/>
</dbReference>
<keyword evidence="4" id="KW-0963">Cytoplasm</keyword>
<dbReference type="Gene3D" id="3.30.1360.40">
    <property type="match status" value="1"/>
</dbReference>
<dbReference type="HAMAP" id="MF_00040">
    <property type="entry name" value="RRF"/>
    <property type="match status" value="1"/>
</dbReference>
<feature type="domain" description="Ribosome recycling factor" evidence="8">
    <location>
        <begin position="8"/>
        <end position="171"/>
    </location>
</feature>
<dbReference type="CDD" id="cd00520">
    <property type="entry name" value="RRF"/>
    <property type="match status" value="1"/>
</dbReference>
<gene>
    <name evidence="9" type="primary">frr</name>
    <name evidence="9" type="ORF">Bhyg_00338</name>
</gene>
<dbReference type="Proteomes" id="UP001151699">
    <property type="component" value="Chromosome A"/>
</dbReference>
<dbReference type="InterPro" id="IPR002661">
    <property type="entry name" value="Ribosome_recyc_fac"/>
</dbReference>
<evidence type="ECO:0000259" key="8">
    <source>
        <dbReference type="Pfam" id="PF01765"/>
    </source>
</evidence>
<dbReference type="GO" id="GO:0002184">
    <property type="term" value="P:cytoplasmic translational termination"/>
    <property type="evidence" value="ECO:0007669"/>
    <property type="project" value="TreeGrafter"/>
</dbReference>
<dbReference type="InterPro" id="IPR036191">
    <property type="entry name" value="RRF_sf"/>
</dbReference>
<keyword evidence="7" id="KW-0175">Coiled coil</keyword>
<keyword evidence="10" id="KW-1185">Reference proteome</keyword>
<dbReference type="InterPro" id="IPR023584">
    <property type="entry name" value="Ribosome_recyc_fac_dom"/>
</dbReference>
<comment type="subcellular location">
    <subcellularLocation>
        <location evidence="1">Cytoplasm</location>
    </subcellularLocation>
</comment>
<dbReference type="PANTHER" id="PTHR20982">
    <property type="entry name" value="RIBOSOME RECYCLING FACTOR"/>
    <property type="match status" value="1"/>
</dbReference>
<comment type="similarity">
    <text evidence="2">Belongs to the RRF family.</text>
</comment>
<protein>
    <recommendedName>
        <fullName evidence="3">Ribosome-recycling factor, mitochondrial</fullName>
    </recommendedName>
    <alternativeName>
        <fullName evidence="6">Ribosome-releasing factor, mitochondrial</fullName>
    </alternativeName>
</protein>
<dbReference type="Gene3D" id="1.10.132.20">
    <property type="entry name" value="Ribosome-recycling factor"/>
    <property type="match status" value="1"/>
</dbReference>
<comment type="caution">
    <text evidence="9">The sequence shown here is derived from an EMBL/GenBank/DDBJ whole genome shotgun (WGS) entry which is preliminary data.</text>
</comment>
<keyword evidence="5" id="KW-0648">Protein biosynthesis</keyword>
<dbReference type="FunFam" id="3.30.1360.40:FF:000001">
    <property type="entry name" value="Ribosome-recycling factor"/>
    <property type="match status" value="1"/>
</dbReference>
<dbReference type="AlphaFoldDB" id="A0A9Q0N919"/>
<dbReference type="OrthoDB" id="407355at2759"/>
<dbReference type="EMBL" id="WJQU01000001">
    <property type="protein sequence ID" value="KAJ6645136.1"/>
    <property type="molecule type" value="Genomic_DNA"/>
</dbReference>
<reference evidence="9" key="1">
    <citation type="submission" date="2022-07" db="EMBL/GenBank/DDBJ databases">
        <authorList>
            <person name="Trinca V."/>
            <person name="Uliana J.V.C."/>
            <person name="Torres T.T."/>
            <person name="Ward R.J."/>
            <person name="Monesi N."/>
        </authorList>
    </citation>
    <scope>NUCLEOTIDE SEQUENCE</scope>
    <source>
        <strain evidence="9">HSMRA1968</strain>
        <tissue evidence="9">Whole embryos</tissue>
    </source>
</reference>
<feature type="coiled-coil region" evidence="7">
    <location>
        <begin position="127"/>
        <end position="154"/>
    </location>
</feature>
<evidence type="ECO:0000256" key="4">
    <source>
        <dbReference type="ARBA" id="ARBA00022490"/>
    </source>
</evidence>
<dbReference type="GO" id="GO:0043023">
    <property type="term" value="F:ribosomal large subunit binding"/>
    <property type="evidence" value="ECO:0007669"/>
    <property type="project" value="TreeGrafter"/>
</dbReference>
<evidence type="ECO:0000313" key="10">
    <source>
        <dbReference type="Proteomes" id="UP001151699"/>
    </source>
</evidence>
<dbReference type="SUPFAM" id="SSF55194">
    <property type="entry name" value="Ribosome recycling factor, RRF"/>
    <property type="match status" value="1"/>
</dbReference>
<dbReference type="GO" id="GO:0005829">
    <property type="term" value="C:cytosol"/>
    <property type="evidence" value="ECO:0007669"/>
    <property type="project" value="GOC"/>
</dbReference>
<evidence type="ECO:0000256" key="2">
    <source>
        <dbReference type="ARBA" id="ARBA00005912"/>
    </source>
</evidence>
<evidence type="ECO:0000256" key="1">
    <source>
        <dbReference type="ARBA" id="ARBA00004496"/>
    </source>
</evidence>
<dbReference type="FunFam" id="1.10.132.20:FF:000001">
    <property type="entry name" value="Ribosome-recycling factor"/>
    <property type="match status" value="1"/>
</dbReference>
<sequence length="173" mass="19644">MDSSLKILDHELKGLRTGRASVNLLDPVLVEAYGDKMPLSQVASLSTPDARTITVQVWDKSMVKAVEKAIVDANLGLNPSSDGQLVRITIPLLTEERRKELVKFAHKYGENTKIALRNIRRDGNEDLKKLEKDSNITKDEYHNFSEEIQKLTDEYSNKVDLHVKQKEQEIMTV</sequence>
<dbReference type="Pfam" id="PF01765">
    <property type="entry name" value="RRF"/>
    <property type="match status" value="1"/>
</dbReference>
<evidence type="ECO:0000256" key="7">
    <source>
        <dbReference type="SAM" id="Coils"/>
    </source>
</evidence>
<evidence type="ECO:0000256" key="5">
    <source>
        <dbReference type="ARBA" id="ARBA00022917"/>
    </source>
</evidence>